<evidence type="ECO:0000256" key="6">
    <source>
        <dbReference type="ARBA" id="ARBA00023157"/>
    </source>
</evidence>
<dbReference type="GO" id="GO:0046872">
    <property type="term" value="F:metal ion binding"/>
    <property type="evidence" value="ECO:0007669"/>
    <property type="project" value="UniProtKB-KW"/>
</dbReference>
<evidence type="ECO:0000256" key="2">
    <source>
        <dbReference type="ARBA" id="ARBA00022722"/>
    </source>
</evidence>
<keyword evidence="3" id="KW-0479">Metal-binding</keyword>
<comment type="caution">
    <text evidence="9">The sequence shown here is derived from an EMBL/GenBank/DDBJ whole genome shotgun (WGS) entry which is preliminary data.</text>
</comment>
<dbReference type="SUPFAM" id="SSF48537">
    <property type="entry name" value="Phospholipase C/P1 nuclease"/>
    <property type="match status" value="1"/>
</dbReference>
<dbReference type="Gene3D" id="1.10.575.10">
    <property type="entry name" value="P1 Nuclease"/>
    <property type="match status" value="1"/>
</dbReference>
<protein>
    <recommendedName>
        <fullName evidence="11">S1/P1 nuclease</fullName>
    </recommendedName>
</protein>
<evidence type="ECO:0000256" key="3">
    <source>
        <dbReference type="ARBA" id="ARBA00022723"/>
    </source>
</evidence>
<dbReference type="InterPro" id="IPR008947">
    <property type="entry name" value="PLipase_C/P1_nuclease_dom_sf"/>
</dbReference>
<organism evidence="9 10">
    <name type="scientific">Modicella reniformis</name>
    <dbReference type="NCBI Taxonomy" id="1440133"/>
    <lineage>
        <taxon>Eukaryota</taxon>
        <taxon>Fungi</taxon>
        <taxon>Fungi incertae sedis</taxon>
        <taxon>Mucoromycota</taxon>
        <taxon>Mortierellomycotina</taxon>
        <taxon>Mortierellomycetes</taxon>
        <taxon>Mortierellales</taxon>
        <taxon>Mortierellaceae</taxon>
        <taxon>Modicella</taxon>
    </lineage>
</organism>
<dbReference type="EMBL" id="JAAAHW010009387">
    <property type="protein sequence ID" value="KAF9941919.1"/>
    <property type="molecule type" value="Genomic_DNA"/>
</dbReference>
<keyword evidence="8" id="KW-0732">Signal</keyword>
<dbReference type="GO" id="GO:0003676">
    <property type="term" value="F:nucleic acid binding"/>
    <property type="evidence" value="ECO:0007669"/>
    <property type="project" value="InterPro"/>
</dbReference>
<proteinExistence type="inferred from homology"/>
<reference evidence="9" key="1">
    <citation type="journal article" date="2020" name="Fungal Divers.">
        <title>Resolving the Mortierellaceae phylogeny through synthesis of multi-gene phylogenetics and phylogenomics.</title>
        <authorList>
            <person name="Vandepol N."/>
            <person name="Liber J."/>
            <person name="Desiro A."/>
            <person name="Na H."/>
            <person name="Kennedy M."/>
            <person name="Barry K."/>
            <person name="Grigoriev I.V."/>
            <person name="Miller A.N."/>
            <person name="O'Donnell K."/>
            <person name="Stajich J.E."/>
            <person name="Bonito G."/>
        </authorList>
    </citation>
    <scope>NUCLEOTIDE SEQUENCE</scope>
    <source>
        <strain evidence="9">MES-2147</strain>
    </source>
</reference>
<dbReference type="Proteomes" id="UP000749646">
    <property type="component" value="Unassembled WGS sequence"/>
</dbReference>
<dbReference type="AlphaFoldDB" id="A0A9P6INS7"/>
<keyword evidence="4" id="KW-0255">Endonuclease</keyword>
<feature type="chain" id="PRO_5040466913" description="S1/P1 nuclease" evidence="8">
    <location>
        <begin position="27"/>
        <end position="301"/>
    </location>
</feature>
<evidence type="ECO:0000256" key="1">
    <source>
        <dbReference type="ARBA" id="ARBA00009547"/>
    </source>
</evidence>
<dbReference type="Pfam" id="PF02265">
    <property type="entry name" value="S1-P1_nuclease"/>
    <property type="match status" value="1"/>
</dbReference>
<keyword evidence="5" id="KW-0378">Hydrolase</keyword>
<feature type="signal peptide" evidence="8">
    <location>
        <begin position="1"/>
        <end position="26"/>
    </location>
</feature>
<dbReference type="OrthoDB" id="441446at2759"/>
<evidence type="ECO:0000256" key="8">
    <source>
        <dbReference type="SAM" id="SignalP"/>
    </source>
</evidence>
<accession>A0A9P6INS7</accession>
<sequence>MRLTSSLIAVATVSLTLLSYNNNTEAYGALAAGGLLSNVSTWADKVRPLSQYKWTSPLHFFNPPGDNPPEHCAAEYVYAGQDNVNALFNMTATLNRYQTNPPDTAEGKKIREEALKFFVHFMGDIHQPLHDSTPLRGGNDAPIKWGGRTNNLHSLWDTLMIVKDVNDRFDNNPQAYLDDTVNLAKTHWKDASTWTFCDHERNNATNPWSVDTNKIKTLCPIQWAVDANALDCIYVWKEYSATRDYSTDYFNQVTGSSSDFLVQRLLAISGVRMAAVLNEIYDPSAKAPLTKRGRARLPSKH</sequence>
<evidence type="ECO:0000256" key="5">
    <source>
        <dbReference type="ARBA" id="ARBA00022801"/>
    </source>
</evidence>
<keyword evidence="6" id="KW-1015">Disulfide bond</keyword>
<dbReference type="PANTHER" id="PTHR33146:SF29">
    <property type="entry name" value="S1_P1 NUCLEASE"/>
    <property type="match status" value="1"/>
</dbReference>
<dbReference type="GO" id="GO:0006308">
    <property type="term" value="P:DNA catabolic process"/>
    <property type="evidence" value="ECO:0007669"/>
    <property type="project" value="InterPro"/>
</dbReference>
<dbReference type="PANTHER" id="PTHR33146">
    <property type="entry name" value="ENDONUCLEASE 4"/>
    <property type="match status" value="1"/>
</dbReference>
<gene>
    <name evidence="9" type="ORF">BGZ65_000748</name>
</gene>
<evidence type="ECO:0000256" key="7">
    <source>
        <dbReference type="ARBA" id="ARBA00023180"/>
    </source>
</evidence>
<dbReference type="GO" id="GO:0016788">
    <property type="term" value="F:hydrolase activity, acting on ester bonds"/>
    <property type="evidence" value="ECO:0007669"/>
    <property type="project" value="InterPro"/>
</dbReference>
<keyword evidence="2" id="KW-0540">Nuclease</keyword>
<dbReference type="InterPro" id="IPR003154">
    <property type="entry name" value="S1/P1nuclease"/>
</dbReference>
<keyword evidence="10" id="KW-1185">Reference proteome</keyword>
<comment type="similarity">
    <text evidence="1">Belongs to the nuclease type I family.</text>
</comment>
<dbReference type="CDD" id="cd11010">
    <property type="entry name" value="S1-P1_nuclease"/>
    <property type="match status" value="1"/>
</dbReference>
<evidence type="ECO:0008006" key="11">
    <source>
        <dbReference type="Google" id="ProtNLM"/>
    </source>
</evidence>
<name>A0A9P6INS7_9FUNG</name>
<evidence type="ECO:0000313" key="10">
    <source>
        <dbReference type="Proteomes" id="UP000749646"/>
    </source>
</evidence>
<keyword evidence="7" id="KW-0325">Glycoprotein</keyword>
<dbReference type="GO" id="GO:0004519">
    <property type="term" value="F:endonuclease activity"/>
    <property type="evidence" value="ECO:0007669"/>
    <property type="project" value="UniProtKB-KW"/>
</dbReference>
<evidence type="ECO:0000256" key="4">
    <source>
        <dbReference type="ARBA" id="ARBA00022759"/>
    </source>
</evidence>
<evidence type="ECO:0000313" key="9">
    <source>
        <dbReference type="EMBL" id="KAF9941919.1"/>
    </source>
</evidence>